<dbReference type="EMBL" id="WNPO01000054">
    <property type="protein sequence ID" value="MUA43385.1"/>
    <property type="molecule type" value="Genomic_DNA"/>
</dbReference>
<accession>A0A332K0C0</accession>
<evidence type="ECO:0000313" key="13">
    <source>
        <dbReference type="Proteomes" id="UP000479475"/>
    </source>
</evidence>
<evidence type="ECO:0000256" key="1">
    <source>
        <dbReference type="ARBA" id="ARBA00022729"/>
    </source>
</evidence>
<dbReference type="Gene3D" id="3.30.1660.10">
    <property type="entry name" value="Flavin-binding protein dodecin"/>
    <property type="match status" value="1"/>
</dbReference>
<evidence type="ECO:0000313" key="10">
    <source>
        <dbReference type="Proteomes" id="UP000252603"/>
    </source>
</evidence>
<dbReference type="EMBL" id="JAAKYD010000030">
    <property type="protein sequence ID" value="NGN75331.1"/>
    <property type="molecule type" value="Genomic_DNA"/>
</dbReference>
<reference evidence="5 12" key="3">
    <citation type="submission" date="2019-07" db="EMBL/GenBank/DDBJ databases">
        <title>Genome sequence of OXA-232-producing Klebsiella pneumoniae ST23 from septicemic neonate.</title>
        <authorList>
            <person name="Mukherjee S."/>
            <person name="Naha S."/>
            <person name="Bhadury P."/>
            <person name="Basu S."/>
        </authorList>
    </citation>
    <scope>NUCLEOTIDE SEQUENCE [LARGE SCALE GENOMIC DNA]</scope>
    <source>
        <strain evidence="5 12">EN5275</strain>
    </source>
</reference>
<evidence type="ECO:0000313" key="12">
    <source>
        <dbReference type="Proteomes" id="UP000468995"/>
    </source>
</evidence>
<proteinExistence type="predicted"/>
<reference evidence="8" key="1">
    <citation type="submission" date="2018-07" db="EMBL/GenBank/DDBJ databases">
        <title>Draft genome sequence of Klebsiella pneumoniae K293.</title>
        <authorList>
            <person name="He F."/>
        </authorList>
    </citation>
    <scope>NUCLEOTIDE SEQUENCE</scope>
    <source>
        <strain evidence="8">K293</strain>
    </source>
</reference>
<evidence type="ECO:0000313" key="11">
    <source>
        <dbReference type="Proteomes" id="UP000441029"/>
    </source>
</evidence>
<dbReference type="Proteomes" id="UP000479475">
    <property type="component" value="Unassembled WGS sequence"/>
</dbReference>
<reference evidence="9 10" key="2">
    <citation type="submission" date="2018-07" db="EMBL/GenBank/DDBJ databases">
        <authorList>
            <consortium name="Pathogen Informatics"/>
        </authorList>
    </citation>
    <scope>NUCLEOTIDE SEQUENCE [LARGE SCALE GENOMIC DNA]</scope>
    <source>
        <strain evidence="9 10">4300STDY6470422</strain>
    </source>
</reference>
<dbReference type="InterPro" id="IPR036275">
    <property type="entry name" value="YdgH-like_sf"/>
</dbReference>
<name>A0A332K0C0_KLEPN</name>
<keyword evidence="1 2" id="KW-0732">Signal</keyword>
<protein>
    <submittedName>
        <fullName evidence="4">DUF1471 domain-containing protein</fullName>
    </submittedName>
    <submittedName>
        <fullName evidence="9">Protein of uncharacterized function (DUF1471)</fullName>
    </submittedName>
</protein>
<dbReference type="Proteomes" id="UP000468995">
    <property type="component" value="Unassembled WGS sequence"/>
</dbReference>
<dbReference type="Pfam" id="PF07338">
    <property type="entry name" value="YdgH_BhsA-like"/>
    <property type="match status" value="1"/>
</dbReference>
<evidence type="ECO:0000313" key="5">
    <source>
        <dbReference type="EMBL" id="MSS33951.1"/>
    </source>
</evidence>
<dbReference type="Proteomes" id="UP000441029">
    <property type="component" value="Unassembled WGS sequence"/>
</dbReference>
<reference evidence="6 14" key="4">
    <citation type="submission" date="2019-11" db="EMBL/GenBank/DDBJ databases">
        <title>Emergence of a novel subclone of carbapenem-resistant Klebsiella pneumoniae ST11 with enhanced virulence and transmissibility: a molecular epidemiological, clinical, genomic study.</title>
        <authorList>
            <person name="Zhou K."/>
        </authorList>
    </citation>
    <scope>NUCLEOTIDE SEQUENCE [LARGE SCALE GENOMIC DNA]</scope>
    <source>
        <strain evidence="6 14">KP_38044</strain>
    </source>
</reference>
<evidence type="ECO:0000313" key="14">
    <source>
        <dbReference type="Proteomes" id="UP000485085"/>
    </source>
</evidence>
<organism evidence="9 10">
    <name type="scientific">Klebsiella pneumoniae</name>
    <dbReference type="NCBI Taxonomy" id="573"/>
    <lineage>
        <taxon>Bacteria</taxon>
        <taxon>Pseudomonadati</taxon>
        <taxon>Pseudomonadota</taxon>
        <taxon>Gammaproteobacteria</taxon>
        <taxon>Enterobacterales</taxon>
        <taxon>Enterobacteriaceae</taxon>
        <taxon>Klebsiella/Raoultella group</taxon>
        <taxon>Klebsiella</taxon>
        <taxon>Klebsiella pneumoniae complex</taxon>
    </lineage>
</organism>
<dbReference type="InterPro" id="IPR025543">
    <property type="entry name" value="Dodecin-like"/>
</dbReference>
<feature type="signal peptide" evidence="2">
    <location>
        <begin position="1"/>
        <end position="23"/>
    </location>
</feature>
<dbReference type="Proteomes" id="UP000485085">
    <property type="component" value="Unassembled WGS sequence"/>
</dbReference>
<dbReference type="Proteomes" id="UP000254657">
    <property type="component" value="Unassembled WGS sequence"/>
</dbReference>
<evidence type="ECO:0000313" key="9">
    <source>
        <dbReference type="EMBL" id="SSK53823.1"/>
    </source>
</evidence>
<evidence type="ECO:0000259" key="3">
    <source>
        <dbReference type="Pfam" id="PF07338"/>
    </source>
</evidence>
<dbReference type="EMBL" id="VINI01000028">
    <property type="protein sequence ID" value="MSS33951.1"/>
    <property type="molecule type" value="Genomic_DNA"/>
</dbReference>
<dbReference type="EMBL" id="WJVL01000036">
    <property type="protein sequence ID" value="MRJ99670.1"/>
    <property type="molecule type" value="Genomic_DNA"/>
</dbReference>
<gene>
    <name evidence="8" type="ORF">DW286_20600</name>
    <name evidence="5" type="ORF">FME62_24650</name>
    <name evidence="7" type="ORF">G4V31_24885</name>
    <name evidence="4" type="ORF">GJJ01_27560</name>
    <name evidence="6" type="ORF">GNF00_26480</name>
    <name evidence="9" type="ORF">SAMEA4364603_04306</name>
</gene>
<feature type="domain" description="YdgH/BhsA/McbA-like" evidence="3">
    <location>
        <begin position="256"/>
        <end position="305"/>
    </location>
</feature>
<reference evidence="4 11" key="5">
    <citation type="submission" date="2019-11" db="EMBL/GenBank/DDBJ databases">
        <title>Molecular typing, antibiotic resistance determination and virulence profiling for 36 multidrug-resistant clinical Klebsiella pneumoniae isolates using second- and third-generation sequencing.</title>
        <authorList>
            <person name="Shelenkov A."/>
            <person name="Mikhaylova Y."/>
            <person name="Yanushevich Y."/>
            <person name="Samoilov A."/>
            <person name="Petrova L."/>
            <person name="Fomina V."/>
            <person name="Gusarov V."/>
            <person name="Zamyatin M."/>
            <person name="Shagin D."/>
        </authorList>
    </citation>
    <scope>NUCLEOTIDE SEQUENCE [LARGE SCALE GENOMIC DNA]</scope>
    <source>
        <strain evidence="4 11">CriePir226</strain>
    </source>
</reference>
<evidence type="ECO:0000313" key="8">
    <source>
        <dbReference type="EMBL" id="RDT87830.1"/>
    </source>
</evidence>
<sequence length="306" mass="32255">MLKKTVITSAVVSALLLSSSGIAAAVAGDKSGAQTPAASRLVMSSDSYGEIIGQFNSPDGAVVGATLPGKSVSFSIPVKKHHGQYLHFAFMHAASASEGWFFAPASEQGINLTGLMTEDGKPVDITEQIALFRAPAADQLVKVTADSGKLRLGAAAKFMTAKLTRHNGMFVISIKNISEGDYETPFSSGVWGVTGTAVRSFDHEPSSALSKLATTGHRGELYKLAQKKIPEQNNALSMELTRGAIKMAEEQMAGHKKIGSISGTAPTQGELEKKFAMAAAQMGARYYVITGLSNNNYAFGNADIYE</sequence>
<dbReference type="SUPFAM" id="SSF159871">
    <property type="entry name" value="YdgH-like"/>
    <property type="match status" value="1"/>
</dbReference>
<dbReference type="EMBL" id="QRCF01000026">
    <property type="protein sequence ID" value="RDT87830.1"/>
    <property type="molecule type" value="Genomic_DNA"/>
</dbReference>
<dbReference type="InterPro" id="IPR010854">
    <property type="entry name" value="YdgH/BhsA/McbA-like_dom"/>
</dbReference>
<feature type="chain" id="PRO_5044073309" evidence="2">
    <location>
        <begin position="24"/>
        <end position="306"/>
    </location>
</feature>
<dbReference type="RefSeq" id="WP_004213934.1">
    <property type="nucleotide sequence ID" value="NZ_AP019549.1"/>
</dbReference>
<dbReference type="EMBL" id="UFEU01000014">
    <property type="protein sequence ID" value="SSK53823.1"/>
    <property type="molecule type" value="Genomic_DNA"/>
</dbReference>
<dbReference type="Proteomes" id="UP000252603">
    <property type="component" value="Unassembled WGS sequence"/>
</dbReference>
<reference evidence="7 13" key="6">
    <citation type="submission" date="2020-02" db="EMBL/GenBank/DDBJ databases">
        <title>Klebsiella pneumoniae genome sequencing and assembly.</title>
        <authorList>
            <person name="Starkova P.S."/>
            <person name="Sulyan O.S."/>
            <person name="Likholetova D.V."/>
            <person name="Ageevets V.A."/>
            <person name="Lazareva I.V."/>
            <person name="Sopova J.V."/>
            <person name="Sidorenko S.V."/>
        </authorList>
    </citation>
    <scope>NUCLEOTIDE SEQUENCE [LARGE SCALE GENOMIC DNA]</scope>
    <source>
        <strain evidence="7 13">2429</strain>
    </source>
</reference>
<evidence type="ECO:0000313" key="6">
    <source>
        <dbReference type="EMBL" id="MUA43385.1"/>
    </source>
</evidence>
<dbReference type="AlphaFoldDB" id="A0A332K0C0"/>
<evidence type="ECO:0000256" key="2">
    <source>
        <dbReference type="SAM" id="SignalP"/>
    </source>
</evidence>
<evidence type="ECO:0000313" key="7">
    <source>
        <dbReference type="EMBL" id="NGN75331.1"/>
    </source>
</evidence>
<evidence type="ECO:0000313" key="4">
    <source>
        <dbReference type="EMBL" id="MRJ99670.1"/>
    </source>
</evidence>